<dbReference type="InterPro" id="IPR051786">
    <property type="entry name" value="ASN_synthetase/amidase"/>
</dbReference>
<dbReference type="CDD" id="cd01991">
    <property type="entry name" value="Asn_synthase_B_C"/>
    <property type="match status" value="1"/>
</dbReference>
<comment type="catalytic activity">
    <reaction evidence="8">
        <text>L-aspartate + L-glutamine + ATP + H2O = L-asparagine + L-glutamate + AMP + diphosphate + H(+)</text>
        <dbReference type="Rhea" id="RHEA:12228"/>
        <dbReference type="ChEBI" id="CHEBI:15377"/>
        <dbReference type="ChEBI" id="CHEBI:15378"/>
        <dbReference type="ChEBI" id="CHEBI:29985"/>
        <dbReference type="ChEBI" id="CHEBI:29991"/>
        <dbReference type="ChEBI" id="CHEBI:30616"/>
        <dbReference type="ChEBI" id="CHEBI:33019"/>
        <dbReference type="ChEBI" id="CHEBI:58048"/>
        <dbReference type="ChEBI" id="CHEBI:58359"/>
        <dbReference type="ChEBI" id="CHEBI:456215"/>
        <dbReference type="EC" id="6.3.5.4"/>
    </reaction>
</comment>
<proteinExistence type="inferred from homology"/>
<keyword evidence="6" id="KW-0028">Amino-acid biosynthesis</keyword>
<dbReference type="InterPro" id="IPR029055">
    <property type="entry name" value="Ntn_hydrolases_N"/>
</dbReference>
<gene>
    <name evidence="10" type="primary">asnB</name>
    <name evidence="10" type="ORF">ACFFHM_23240</name>
</gene>
<keyword evidence="6" id="KW-0061">Asparagine biosynthesis</keyword>
<evidence type="ECO:0000259" key="9">
    <source>
        <dbReference type="PROSITE" id="PS51278"/>
    </source>
</evidence>
<dbReference type="InterPro" id="IPR014729">
    <property type="entry name" value="Rossmann-like_a/b/a_fold"/>
</dbReference>
<dbReference type="Pfam" id="PF00733">
    <property type="entry name" value="Asn_synthase"/>
    <property type="match status" value="1"/>
</dbReference>
<dbReference type="Pfam" id="PF13537">
    <property type="entry name" value="GATase_7"/>
    <property type="match status" value="1"/>
</dbReference>
<dbReference type="InterPro" id="IPR001962">
    <property type="entry name" value="Asn_synthase"/>
</dbReference>
<evidence type="ECO:0000256" key="6">
    <source>
        <dbReference type="ARBA" id="ARBA00022888"/>
    </source>
</evidence>
<comment type="similarity">
    <text evidence="2">Belongs to the asparagine synthetase family.</text>
</comment>
<dbReference type="Proteomes" id="UP001589838">
    <property type="component" value="Unassembled WGS sequence"/>
</dbReference>
<comment type="caution">
    <text evidence="10">The sequence shown here is derived from an EMBL/GenBank/DDBJ whole genome shotgun (WGS) entry which is preliminary data.</text>
</comment>
<evidence type="ECO:0000256" key="7">
    <source>
        <dbReference type="ARBA" id="ARBA00022962"/>
    </source>
</evidence>
<evidence type="ECO:0000313" key="11">
    <source>
        <dbReference type="Proteomes" id="UP001589838"/>
    </source>
</evidence>
<evidence type="ECO:0000256" key="3">
    <source>
        <dbReference type="ARBA" id="ARBA00012737"/>
    </source>
</evidence>
<evidence type="ECO:0000256" key="1">
    <source>
        <dbReference type="ARBA" id="ARBA00005187"/>
    </source>
</evidence>
<keyword evidence="11" id="KW-1185">Reference proteome</keyword>
<reference evidence="10 11" key="1">
    <citation type="submission" date="2024-09" db="EMBL/GenBank/DDBJ databases">
        <authorList>
            <person name="Sun Q."/>
            <person name="Mori K."/>
        </authorList>
    </citation>
    <scope>NUCLEOTIDE SEQUENCE [LARGE SCALE GENOMIC DNA]</scope>
    <source>
        <strain evidence="10 11">NCAIM B.02610</strain>
    </source>
</reference>
<keyword evidence="4" id="KW-0547">Nucleotide-binding</keyword>
<dbReference type="PANTHER" id="PTHR43284">
    <property type="entry name" value="ASPARAGINE SYNTHETASE (GLUTAMINE-HYDROLYZING)"/>
    <property type="match status" value="1"/>
</dbReference>
<organism evidence="10 11">
    <name type="scientific">Halalkalibacter kiskunsagensis</name>
    <dbReference type="NCBI Taxonomy" id="1548599"/>
    <lineage>
        <taxon>Bacteria</taxon>
        <taxon>Bacillati</taxon>
        <taxon>Bacillota</taxon>
        <taxon>Bacilli</taxon>
        <taxon>Bacillales</taxon>
        <taxon>Bacillaceae</taxon>
        <taxon>Halalkalibacter</taxon>
    </lineage>
</organism>
<dbReference type="Gene3D" id="3.40.50.620">
    <property type="entry name" value="HUPs"/>
    <property type="match status" value="1"/>
</dbReference>
<dbReference type="InterPro" id="IPR033738">
    <property type="entry name" value="AsnB_N"/>
</dbReference>
<evidence type="ECO:0000256" key="4">
    <source>
        <dbReference type="ARBA" id="ARBA00022741"/>
    </source>
</evidence>
<evidence type="ECO:0000313" key="10">
    <source>
        <dbReference type="EMBL" id="MFC0473337.1"/>
    </source>
</evidence>
<feature type="domain" description="Glutamine amidotransferase type-2" evidence="9">
    <location>
        <begin position="2"/>
        <end position="212"/>
    </location>
</feature>
<protein>
    <recommendedName>
        <fullName evidence="3">asparagine synthase (glutamine-hydrolyzing)</fullName>
        <ecNumber evidence="3">6.3.5.4</ecNumber>
    </recommendedName>
</protein>
<dbReference type="PANTHER" id="PTHR43284:SF1">
    <property type="entry name" value="ASPARAGINE SYNTHETASE"/>
    <property type="match status" value="1"/>
</dbReference>
<dbReference type="NCBIfam" id="TIGR01536">
    <property type="entry name" value="asn_synth_AEB"/>
    <property type="match status" value="1"/>
</dbReference>
<keyword evidence="7" id="KW-0315">Glutamine amidotransferase</keyword>
<accession>A0ABV6KJ29</accession>
<dbReference type="SUPFAM" id="SSF56235">
    <property type="entry name" value="N-terminal nucleophile aminohydrolases (Ntn hydrolases)"/>
    <property type="match status" value="1"/>
</dbReference>
<evidence type="ECO:0000256" key="5">
    <source>
        <dbReference type="ARBA" id="ARBA00022840"/>
    </source>
</evidence>
<dbReference type="InterPro" id="IPR017932">
    <property type="entry name" value="GATase_2_dom"/>
</dbReference>
<dbReference type="RefSeq" id="WP_335959856.1">
    <property type="nucleotide sequence ID" value="NZ_JAXBLX010000007.1"/>
</dbReference>
<dbReference type="CDD" id="cd00712">
    <property type="entry name" value="AsnB"/>
    <property type="match status" value="1"/>
</dbReference>
<dbReference type="Gene3D" id="3.60.20.10">
    <property type="entry name" value="Glutamine Phosphoribosylpyrophosphate, subunit 1, domain 1"/>
    <property type="match status" value="1"/>
</dbReference>
<evidence type="ECO:0000256" key="8">
    <source>
        <dbReference type="ARBA" id="ARBA00048741"/>
    </source>
</evidence>
<dbReference type="PROSITE" id="PS51278">
    <property type="entry name" value="GATASE_TYPE_2"/>
    <property type="match status" value="1"/>
</dbReference>
<comment type="pathway">
    <text evidence="1">Amino-acid biosynthesis; L-asparagine biosynthesis; L-asparagine from L-aspartate (L-Gln route): step 1/1.</text>
</comment>
<dbReference type="InterPro" id="IPR006426">
    <property type="entry name" value="Asn_synth_AEB"/>
</dbReference>
<sequence>MCGFVTYLFDMPQKYDQYNKIQEMNKMIPHRGPDQEGYMHGEHVQLGFSRLSIIDLESGNQPLSYEDGRYWIVFNGEIYNYVELRKELLDKGKEFQTESDTEVILALYSEVGANVVQHLRGMFAFVIWDNVEKRAFAARDHFGIKPLFYKEGSDGLMLASEKKSLLTATPQQQLSEQALHHYMSFQYVPEPHSMTKDIYKLEPGHSLEKELGQKAKIKQYFKPVFSPVNKSEFDWVKQIRETLYDSVDKHMRSDVPVGAFLSGGIDSTIIATIAKELKPDLETYSVGFEHNGYSEIDVAKESADKLNIKNYSKIITAEEYQDALPKIMWHMDDPLADPACVPLYFVAKEASQRVKVVLSGEGADELFGGYNIYREPQSLAFFQHVPDILSKNVRRLAAILPEGMKGKSFLERGTTPLEERYIGNAKMFSEVEKEQLLLMYKKQYSNDIITKPIFQDTKNQHDVNRMQHLDMCTWLRGDILVKADKMTMAHSLELRVPFLDKNVFELASLIPAEWKTTNGTTKYILRKAFEGIVPDHVFMRKKLGFPVPMRHWLKNEWYDWATTLINESETDEYINKNYVLKLLEEHSLNKADRSRKLWTVLTFMIWHQVYVEGKYDSKQWLTERKEEDQEISKIVI</sequence>
<keyword evidence="10" id="KW-0436">Ligase</keyword>
<name>A0ABV6KJ29_9BACI</name>
<dbReference type="EC" id="6.3.5.4" evidence="3"/>
<keyword evidence="5" id="KW-0067">ATP-binding</keyword>
<dbReference type="EMBL" id="JBHLUX010000093">
    <property type="protein sequence ID" value="MFC0473337.1"/>
    <property type="molecule type" value="Genomic_DNA"/>
</dbReference>
<dbReference type="GO" id="GO:0004066">
    <property type="term" value="F:asparagine synthase (glutamine-hydrolyzing) activity"/>
    <property type="evidence" value="ECO:0007669"/>
    <property type="project" value="UniProtKB-EC"/>
</dbReference>
<evidence type="ECO:0000256" key="2">
    <source>
        <dbReference type="ARBA" id="ARBA00005752"/>
    </source>
</evidence>
<dbReference type="PIRSF" id="PIRSF001589">
    <property type="entry name" value="Asn_synthetase_glu-h"/>
    <property type="match status" value="1"/>
</dbReference>
<dbReference type="SUPFAM" id="SSF52402">
    <property type="entry name" value="Adenine nucleotide alpha hydrolases-like"/>
    <property type="match status" value="1"/>
</dbReference>